<dbReference type="Pfam" id="PF07766">
    <property type="entry name" value="LETM1_RBD"/>
    <property type="match status" value="1"/>
</dbReference>
<evidence type="ECO:0000313" key="2">
    <source>
        <dbReference type="Proteomes" id="UP000069030"/>
    </source>
</evidence>
<reference evidence="1 2" key="1">
    <citation type="journal article" date="2016" name="J. Zhejiang Univ. Sci. B">
        <title>Antibiotic resistance mechanisms of Myroides sp.</title>
        <authorList>
            <person name="Hu S."/>
            <person name="Yuan S."/>
            <person name="Qu H."/>
            <person name="Jiang T."/>
            <person name="Zhou Y."/>
            <person name="Wang M."/>
            <person name="Ming D."/>
        </authorList>
    </citation>
    <scope>NUCLEOTIDE SEQUENCE [LARGE SCALE GENOMIC DNA]</scope>
    <source>
        <strain evidence="1 2">PR63039</strain>
    </source>
</reference>
<dbReference type="Proteomes" id="UP000069030">
    <property type="component" value="Chromosome"/>
</dbReference>
<dbReference type="eggNOG" id="ENOG502Z7M9">
    <property type="taxonomic scope" value="Bacteria"/>
</dbReference>
<dbReference type="RefSeq" id="WP_006259452.1">
    <property type="nucleotide sequence ID" value="NZ_BCMQ01000018.1"/>
</dbReference>
<protein>
    <submittedName>
        <fullName evidence="1">Uncharacterized protein</fullName>
    </submittedName>
</protein>
<sequence>MNPSTNGWIKKYFTEHLDYQIFSTQNCHEISTQIRRIGFSYGIIDIDELPSIYKNFKYTQEELSKICYLQLLEKIYYIYNNGDNQQNFIDKLIEFYEVFIPHKSNIFSSFFEEKNPYNKLENIFSIRCKEHFFSQSKNNDFVLNMILLFIDILAFEAYINEKTDPTIFIQHTVEQLKEITLSVKRNKEELSKKDLQLIDFLDKTNNSAAIDSIKPNTPISSFEANFMIDYIVCNSWKNDVQEIILPNFEEEPFLSIPYSQTMIEESIFYFSIVLVKNKYDYHYYKSSNLFDNVIKNSTSYIELLLTRNKTRLVNELQKNTQLMKLLVDSTHRDLNKEEKKMVKKQTIEVIKTIPSLAIFILPGGGILLPILLKFIPSLLPSSFNENTEQ</sequence>
<dbReference type="AlphaFoldDB" id="A0A0S7EC97"/>
<organism evidence="1 2">
    <name type="scientific">Myroides odoratimimus</name>
    <dbReference type="NCBI Taxonomy" id="76832"/>
    <lineage>
        <taxon>Bacteria</taxon>
        <taxon>Pseudomonadati</taxon>
        <taxon>Bacteroidota</taxon>
        <taxon>Flavobacteriia</taxon>
        <taxon>Flavobacteriales</taxon>
        <taxon>Flavobacteriaceae</taxon>
        <taxon>Myroides</taxon>
    </lineage>
</organism>
<gene>
    <name evidence="1" type="ORF">AS202_11605</name>
</gene>
<dbReference type="KEGG" id="mod:AS202_11605"/>
<accession>A0A0S7EC97</accession>
<dbReference type="NCBIfam" id="NF040639">
    <property type="entry name" value="LETM1_rel_film"/>
    <property type="match status" value="1"/>
</dbReference>
<dbReference type="EMBL" id="CP013690">
    <property type="protein sequence ID" value="ALU26748.1"/>
    <property type="molecule type" value="Genomic_DNA"/>
</dbReference>
<dbReference type="InterPro" id="IPR033122">
    <property type="entry name" value="LETM1-like_RBD"/>
</dbReference>
<proteinExistence type="predicted"/>
<dbReference type="GO" id="GO:0043022">
    <property type="term" value="F:ribosome binding"/>
    <property type="evidence" value="ECO:0007669"/>
    <property type="project" value="InterPro"/>
</dbReference>
<name>A0A0S7EC97_9FLAO</name>
<evidence type="ECO:0000313" key="1">
    <source>
        <dbReference type="EMBL" id="ALU26748.1"/>
    </source>
</evidence>